<protein>
    <submittedName>
        <fullName evidence="2">Uncharacterized protein</fullName>
    </submittedName>
</protein>
<gene>
    <name evidence="2" type="ORF">SAMN05661010_01309</name>
</gene>
<dbReference type="STRING" id="119000.SAMN05661010_01309"/>
<evidence type="ECO:0000313" key="3">
    <source>
        <dbReference type="Proteomes" id="UP000198654"/>
    </source>
</evidence>
<evidence type="ECO:0000256" key="1">
    <source>
        <dbReference type="SAM" id="Phobius"/>
    </source>
</evidence>
<dbReference type="EMBL" id="FNGI01000002">
    <property type="protein sequence ID" value="SDL27859.1"/>
    <property type="molecule type" value="Genomic_DNA"/>
</dbReference>
<keyword evidence="3" id="KW-1185">Reference proteome</keyword>
<accession>A0A1G9IRD6</accession>
<keyword evidence="1" id="KW-1133">Transmembrane helix</keyword>
<dbReference type="Proteomes" id="UP000198654">
    <property type="component" value="Unassembled WGS sequence"/>
</dbReference>
<proteinExistence type="predicted"/>
<keyword evidence="1" id="KW-0812">Transmembrane</keyword>
<dbReference type="RefSeq" id="WP_175488741.1">
    <property type="nucleotide sequence ID" value="NZ_FNGI01000002.1"/>
</dbReference>
<organism evidence="2 3">
    <name type="scientific">Modicisalibacter muralis</name>
    <dbReference type="NCBI Taxonomy" id="119000"/>
    <lineage>
        <taxon>Bacteria</taxon>
        <taxon>Pseudomonadati</taxon>
        <taxon>Pseudomonadota</taxon>
        <taxon>Gammaproteobacteria</taxon>
        <taxon>Oceanospirillales</taxon>
        <taxon>Halomonadaceae</taxon>
        <taxon>Modicisalibacter</taxon>
    </lineage>
</organism>
<reference evidence="2 3" key="1">
    <citation type="submission" date="2016-10" db="EMBL/GenBank/DDBJ databases">
        <authorList>
            <person name="de Groot N.N."/>
        </authorList>
    </citation>
    <scope>NUCLEOTIDE SEQUENCE [LARGE SCALE GENOMIC DNA]</scope>
    <source>
        <strain evidence="2 3">DSM 14789</strain>
    </source>
</reference>
<feature type="transmembrane region" description="Helical" evidence="1">
    <location>
        <begin position="41"/>
        <end position="61"/>
    </location>
</feature>
<evidence type="ECO:0000313" key="2">
    <source>
        <dbReference type="EMBL" id="SDL27859.1"/>
    </source>
</evidence>
<dbReference type="AlphaFoldDB" id="A0A1G9IRD6"/>
<sequence length="68" mass="7898">MFAAGFLDTYIFSRPYGRSEFWEAILAESYVRVFKDVAEEVTALFGYTLLLFAVIELLLLARRIPCQR</sequence>
<keyword evidence="1" id="KW-0472">Membrane</keyword>
<name>A0A1G9IRD6_9GAMM</name>